<evidence type="ECO:0000313" key="1">
    <source>
        <dbReference type="EMBL" id="BAG33899.1"/>
    </source>
</evidence>
<proteinExistence type="predicted"/>
<evidence type="ECO:0000313" key="2">
    <source>
        <dbReference type="Proteomes" id="UP000008842"/>
    </source>
</evidence>
<accession>B2RKK4</accession>
<gene>
    <name evidence="1" type="ordered locus">PGN_1380</name>
</gene>
<sequence>MPFRGLNFFLTFVCDEALYEELNIAVLRAFHPNEIIWIND</sequence>
<organism evidence="1 2">
    <name type="scientific">Porphyromonas gingivalis (strain ATCC 33277 / DSM 20709 / CIP 103683 / JCM 12257 / NCTC 11834 / 2561)</name>
    <dbReference type="NCBI Taxonomy" id="431947"/>
    <lineage>
        <taxon>Bacteria</taxon>
        <taxon>Pseudomonadati</taxon>
        <taxon>Bacteroidota</taxon>
        <taxon>Bacteroidia</taxon>
        <taxon>Bacteroidales</taxon>
        <taxon>Porphyromonadaceae</taxon>
        <taxon>Porphyromonas</taxon>
    </lineage>
</organism>
<dbReference type="KEGG" id="pgn:PGN_1380"/>
<dbReference type="EMBL" id="AP009380">
    <property type="protein sequence ID" value="BAG33899.1"/>
    <property type="molecule type" value="Genomic_DNA"/>
</dbReference>
<dbReference type="HOGENOM" id="CLU_3357695_0_0_10"/>
<reference evidence="1 2" key="1">
    <citation type="journal article" date="2008" name="DNA Res.">
        <title>Determination of the genome sequence of Porphyromonas gingivalis strain ATCC 33277 and genomic comparison with strain W83 revealed extensive genome rearrangements in P. gingivalis.</title>
        <authorList>
            <person name="Naito M."/>
            <person name="Hirakawa H."/>
            <person name="Yamashita A."/>
            <person name="Ohara N."/>
            <person name="Shoji M."/>
            <person name="Yukitake H."/>
            <person name="Nakayama K."/>
            <person name="Toh H."/>
            <person name="Yoshimura F."/>
            <person name="Kuhara S."/>
            <person name="Hattori M."/>
            <person name="Hayashi T."/>
            <person name="Nakayama K."/>
        </authorList>
    </citation>
    <scope>NUCLEOTIDE SEQUENCE [LARGE SCALE GENOMIC DNA]</scope>
    <source>
        <strain evidence="2">ATCC 33277 / DSM 20709 / CIP 103683 / JCM 12257 / NCTC 11834 / 2561</strain>
    </source>
</reference>
<dbReference type="Proteomes" id="UP000008842">
    <property type="component" value="Chromosome"/>
</dbReference>
<dbReference type="AlphaFoldDB" id="B2RKK4"/>
<name>B2RKK4_PORG3</name>
<protein>
    <submittedName>
        <fullName evidence="1">Uncharacterized protein</fullName>
    </submittedName>
</protein>